<reference evidence="1 2" key="1">
    <citation type="submission" date="2018-06" db="EMBL/GenBank/DDBJ databases">
        <authorList>
            <consortium name="Pathogen Informatics"/>
            <person name="Doyle S."/>
        </authorList>
    </citation>
    <scope>NUCLEOTIDE SEQUENCE [LARGE SCALE GENOMIC DNA]</scope>
    <source>
        <strain evidence="1 2">NCTC7295</strain>
    </source>
</reference>
<sequence>MTSDNSPDLAYVWIWLPGATQPIVAGALTRDGNRFIFNYGRSYLEREDAIPVYEPELPLVRGGDFSRPRPTAGECIT</sequence>
<dbReference type="Proteomes" id="UP000254124">
    <property type="component" value="Unassembled WGS sequence"/>
</dbReference>
<organism evidence="1 2">
    <name type="scientific">Salmonella enterica subsp. arizonae</name>
    <dbReference type="NCBI Taxonomy" id="59203"/>
    <lineage>
        <taxon>Bacteria</taxon>
        <taxon>Pseudomonadati</taxon>
        <taxon>Pseudomonadota</taxon>
        <taxon>Gammaproteobacteria</taxon>
        <taxon>Enterobacterales</taxon>
        <taxon>Enterobacteriaceae</taxon>
        <taxon>Salmonella</taxon>
    </lineage>
</organism>
<evidence type="ECO:0000313" key="2">
    <source>
        <dbReference type="Proteomes" id="UP000254124"/>
    </source>
</evidence>
<proteinExistence type="predicted"/>
<evidence type="ECO:0000313" key="1">
    <source>
        <dbReference type="EMBL" id="SUG17059.1"/>
    </source>
</evidence>
<gene>
    <name evidence="1" type="ORF">NCTC7295_04798</name>
</gene>
<accession>A0A379SA31</accession>
<evidence type="ECO:0008006" key="3">
    <source>
        <dbReference type="Google" id="ProtNLM"/>
    </source>
</evidence>
<name>A0A379SA31_SALER</name>
<dbReference type="AlphaFoldDB" id="A0A379SA31"/>
<dbReference type="EMBL" id="UGWZ01000001">
    <property type="protein sequence ID" value="SUG17059.1"/>
    <property type="molecule type" value="Genomic_DNA"/>
</dbReference>
<protein>
    <recommendedName>
        <fullName evidence="3">HipA N-terminal subdomain 1 domain-containing protein</fullName>
    </recommendedName>
</protein>